<dbReference type="Proteomes" id="UP000254569">
    <property type="component" value="Unassembled WGS sequence"/>
</dbReference>
<gene>
    <name evidence="1" type="ORF">NCTC13296_02623</name>
</gene>
<dbReference type="EMBL" id="UGVI01000001">
    <property type="protein sequence ID" value="SUE15760.1"/>
    <property type="molecule type" value="Genomic_DNA"/>
</dbReference>
<reference evidence="1 2" key="1">
    <citation type="submission" date="2018-06" db="EMBL/GenBank/DDBJ databases">
        <authorList>
            <consortium name="Pathogen Informatics"/>
            <person name="Doyle S."/>
        </authorList>
    </citation>
    <scope>NUCLEOTIDE SEQUENCE [LARGE SCALE GENOMIC DNA]</scope>
    <source>
        <strain evidence="1 2">NCTC13296</strain>
    </source>
</reference>
<evidence type="ECO:0000313" key="2">
    <source>
        <dbReference type="Proteomes" id="UP000254569"/>
    </source>
</evidence>
<evidence type="ECO:0000313" key="1">
    <source>
        <dbReference type="EMBL" id="SUE15760.1"/>
    </source>
</evidence>
<dbReference type="RefSeq" id="WP_064062499.1">
    <property type="nucleotide sequence ID" value="NZ_LPZN01000002.1"/>
</dbReference>
<name>A0A379M0C5_9NOCA</name>
<dbReference type="AlphaFoldDB" id="A0A379M0C5"/>
<sequence length="689" mass="75301">MSDEPTLLLSKSDIAALAGVKRPVVTMWAKRYSNSDRPFPQPARVDARQEKFAADDIVSWLRDRGLGNNDTLAEDVAVYAALEHPTGADPDIAFAGLTALLCLKAQVGMSLIGLDDDEILDEADDLDPDDVYLYRELSDLGRHLSTYARHADRMADAAYTPEHAFEALIAQRFRLPLADWADSALAEGALALCTRVATALVSSDRVTFVDPSVDGSDLLVALRRDLSEDSEPIVITGRADTTSARLARRRLAIHRWRRHPSPAKGFGADFSLDQPALFLTQYPSPSTLGYSPVDVLTEIDNITVQMGPEHTAVVIAPASVLVDPIRDREALSIRSGIVRSDRLRAAVRLPEGLMVTKPGMSMAMWVLGAPDERTAPADRWTVLADVGHRSLDHETIDNVVSDVVAAMGDWKSVRAHAFAFGAVHRTSGLLAADRLGLVVPRDERPVPVGADVASRVMTLVDTVNEHARRVVGDLQVKVEYDGSAASSMPTAGELVARQKLAVIAGNRVDDRDIRPDGNVRVIGSAELLGEKRLGERRVDRLTHITKYPNSRFTEPGDIVFCTAPNFGVMVDPDGGSLVLAPARAFRIRPWETEGLMPEVIARHLRQRASTRKPTGAVRGGRRWRDWTIPMLDSDQVDAMTTVLRDLDARRREAQDLLDRVNELTDTMIDGVTRGVLSVTAHNGSVPEEG</sequence>
<keyword evidence="2" id="KW-1185">Reference proteome</keyword>
<proteinExistence type="predicted"/>
<dbReference type="OrthoDB" id="9784823at2"/>
<protein>
    <submittedName>
        <fullName evidence="1">Uncharacterized protein</fullName>
    </submittedName>
</protein>
<organism evidence="1 2">
    <name type="scientific">Rhodococcus gordoniae</name>
    <dbReference type="NCBI Taxonomy" id="223392"/>
    <lineage>
        <taxon>Bacteria</taxon>
        <taxon>Bacillati</taxon>
        <taxon>Actinomycetota</taxon>
        <taxon>Actinomycetes</taxon>
        <taxon>Mycobacteriales</taxon>
        <taxon>Nocardiaceae</taxon>
        <taxon>Rhodococcus</taxon>
    </lineage>
</organism>
<accession>A0A379M0C5</accession>